<dbReference type="Proteomes" id="UP001303222">
    <property type="component" value="Unassembled WGS sequence"/>
</dbReference>
<feature type="compositionally biased region" description="Basic and acidic residues" evidence="1">
    <location>
        <begin position="58"/>
        <end position="67"/>
    </location>
</feature>
<organism evidence="2 3">
    <name type="scientific">Pseudoneurospora amorphoporcata</name>
    <dbReference type="NCBI Taxonomy" id="241081"/>
    <lineage>
        <taxon>Eukaryota</taxon>
        <taxon>Fungi</taxon>
        <taxon>Dikarya</taxon>
        <taxon>Ascomycota</taxon>
        <taxon>Pezizomycotina</taxon>
        <taxon>Sordariomycetes</taxon>
        <taxon>Sordariomycetidae</taxon>
        <taxon>Sordariales</taxon>
        <taxon>Sordariaceae</taxon>
        <taxon>Pseudoneurospora</taxon>
    </lineage>
</organism>
<proteinExistence type="predicted"/>
<evidence type="ECO:0000313" key="3">
    <source>
        <dbReference type="Proteomes" id="UP001303222"/>
    </source>
</evidence>
<protein>
    <submittedName>
        <fullName evidence="2">Uncharacterized protein</fullName>
    </submittedName>
</protein>
<feature type="region of interest" description="Disordered" evidence="1">
    <location>
        <begin position="399"/>
        <end position="432"/>
    </location>
</feature>
<sequence length="432" mass="49655">MDAFSRLVRLLDDTKHLEARKHVERLLGNPPSCPPPWGQNLKVLVEWATNYVLEENKSGKDELPKEYDEAENSEAQSQTKASASQHDSQEGNEVQPEEEPESKTPEQPSMLKMLQAPHLQDFWSRNPKWVTDYFVTAQRYPRLETIVRAMLQEHLVEEQNYFSTIKAHVNPESNTGEGTSPEEEDGEEKRANETADEQAGEGAEEEAWEMKAEEKAEEEAEEESEAGNKLSDAANQDFIEELQDALKQHILLKGFLDVYWQMFTEGALIQGANHMLFMKRLQTESTTASEHHQASPTGLSLVFPAHQSGAPTPSSSLSGAQAEKVTENEHWIEVAARQLSQCEIKLRERVHFLTEYDEKMRDRTTILMFKQMELLGIDERNKLEGLKLKAQEMVLELKENDMNSREKEMREKEKEMSKREKVLREREEKMGL</sequence>
<accession>A0AAN6NUS9</accession>
<keyword evidence="3" id="KW-1185">Reference proteome</keyword>
<name>A0AAN6NUS9_9PEZI</name>
<feature type="region of interest" description="Disordered" evidence="1">
    <location>
        <begin position="167"/>
        <end position="229"/>
    </location>
</feature>
<evidence type="ECO:0000313" key="2">
    <source>
        <dbReference type="EMBL" id="KAK3952465.1"/>
    </source>
</evidence>
<feature type="compositionally biased region" description="Acidic residues" evidence="1">
    <location>
        <begin position="194"/>
        <end position="207"/>
    </location>
</feature>
<evidence type="ECO:0000256" key="1">
    <source>
        <dbReference type="SAM" id="MobiDB-lite"/>
    </source>
</evidence>
<gene>
    <name evidence="2" type="ORF">QBC32DRAFT_260112</name>
</gene>
<dbReference type="AlphaFoldDB" id="A0AAN6NUS9"/>
<reference evidence="2" key="2">
    <citation type="submission" date="2023-06" db="EMBL/GenBank/DDBJ databases">
        <authorList>
            <consortium name="Lawrence Berkeley National Laboratory"/>
            <person name="Mondo S.J."/>
            <person name="Hensen N."/>
            <person name="Bonometti L."/>
            <person name="Westerberg I."/>
            <person name="Brannstrom I.O."/>
            <person name="Guillou S."/>
            <person name="Cros-Aarteil S."/>
            <person name="Calhoun S."/>
            <person name="Haridas S."/>
            <person name="Kuo A."/>
            <person name="Pangilinan J."/>
            <person name="Riley R."/>
            <person name="Labutti K."/>
            <person name="Andreopoulos B."/>
            <person name="Lipzen A."/>
            <person name="Chen C."/>
            <person name="Yanf M."/>
            <person name="Daum C."/>
            <person name="Ng V."/>
            <person name="Clum A."/>
            <person name="Steindorff A."/>
            <person name="Ohm R."/>
            <person name="Martin F."/>
            <person name="Silar P."/>
            <person name="Natvig D."/>
            <person name="Lalanne C."/>
            <person name="Gautier V."/>
            <person name="Ament-Velasquez S.L."/>
            <person name="Kruys A."/>
            <person name="Hutchinson M.I."/>
            <person name="Powell A.J."/>
            <person name="Barry K."/>
            <person name="Miller A.N."/>
            <person name="Grigoriev I.V."/>
            <person name="Debuchy R."/>
            <person name="Gladieux P."/>
            <person name="Thoren M.H."/>
            <person name="Johannesson H."/>
        </authorList>
    </citation>
    <scope>NUCLEOTIDE SEQUENCE</scope>
    <source>
        <strain evidence="2">CBS 626.80</strain>
    </source>
</reference>
<dbReference type="EMBL" id="MU859123">
    <property type="protein sequence ID" value="KAK3952465.1"/>
    <property type="molecule type" value="Genomic_DNA"/>
</dbReference>
<feature type="compositionally biased region" description="Acidic residues" evidence="1">
    <location>
        <begin position="215"/>
        <end position="225"/>
    </location>
</feature>
<feature type="compositionally biased region" description="Polar residues" evidence="1">
    <location>
        <begin position="73"/>
        <end position="86"/>
    </location>
</feature>
<comment type="caution">
    <text evidence="2">The sequence shown here is derived from an EMBL/GenBank/DDBJ whole genome shotgun (WGS) entry which is preliminary data.</text>
</comment>
<reference evidence="2" key="1">
    <citation type="journal article" date="2023" name="Mol. Phylogenet. Evol.">
        <title>Genome-scale phylogeny and comparative genomics of the fungal order Sordariales.</title>
        <authorList>
            <person name="Hensen N."/>
            <person name="Bonometti L."/>
            <person name="Westerberg I."/>
            <person name="Brannstrom I.O."/>
            <person name="Guillou S."/>
            <person name="Cros-Aarteil S."/>
            <person name="Calhoun S."/>
            <person name="Haridas S."/>
            <person name="Kuo A."/>
            <person name="Mondo S."/>
            <person name="Pangilinan J."/>
            <person name="Riley R."/>
            <person name="LaButti K."/>
            <person name="Andreopoulos B."/>
            <person name="Lipzen A."/>
            <person name="Chen C."/>
            <person name="Yan M."/>
            <person name="Daum C."/>
            <person name="Ng V."/>
            <person name="Clum A."/>
            <person name="Steindorff A."/>
            <person name="Ohm R.A."/>
            <person name="Martin F."/>
            <person name="Silar P."/>
            <person name="Natvig D.O."/>
            <person name="Lalanne C."/>
            <person name="Gautier V."/>
            <person name="Ament-Velasquez S.L."/>
            <person name="Kruys A."/>
            <person name="Hutchinson M.I."/>
            <person name="Powell A.J."/>
            <person name="Barry K."/>
            <person name="Miller A.N."/>
            <person name="Grigoriev I.V."/>
            <person name="Debuchy R."/>
            <person name="Gladieux P."/>
            <person name="Hiltunen Thoren M."/>
            <person name="Johannesson H."/>
        </authorList>
    </citation>
    <scope>NUCLEOTIDE SEQUENCE</scope>
    <source>
        <strain evidence="2">CBS 626.80</strain>
    </source>
</reference>
<feature type="region of interest" description="Disordered" evidence="1">
    <location>
        <begin position="58"/>
        <end position="108"/>
    </location>
</feature>